<accession>A0AAU9VT40</accession>
<evidence type="ECO:0000313" key="6">
    <source>
        <dbReference type="Proteomes" id="UP001159428"/>
    </source>
</evidence>
<evidence type="ECO:0000256" key="2">
    <source>
        <dbReference type="ARBA" id="ARBA00023157"/>
    </source>
</evidence>
<dbReference type="SUPFAM" id="SSF48726">
    <property type="entry name" value="Immunoglobulin"/>
    <property type="match status" value="1"/>
</dbReference>
<dbReference type="GO" id="GO:0007156">
    <property type="term" value="P:homophilic cell adhesion via plasma membrane adhesion molecules"/>
    <property type="evidence" value="ECO:0007669"/>
    <property type="project" value="TreeGrafter"/>
</dbReference>
<organism evidence="5 6">
    <name type="scientific">Pocillopora meandrina</name>
    <dbReference type="NCBI Taxonomy" id="46732"/>
    <lineage>
        <taxon>Eukaryota</taxon>
        <taxon>Metazoa</taxon>
        <taxon>Cnidaria</taxon>
        <taxon>Anthozoa</taxon>
        <taxon>Hexacorallia</taxon>
        <taxon>Scleractinia</taxon>
        <taxon>Astrocoeniina</taxon>
        <taxon>Pocilloporidae</taxon>
        <taxon>Pocillopora</taxon>
    </lineage>
</organism>
<sequence length="332" mass="37829">MGVLRELVEDDNVFFRNQIQSVGNDTKLFRTMVIKNVTLEYDSLSGGYQCHAFAGNTSKNSEDQFAFNVNVIEKNEIPKVTVTPHTQVLKHDEDLTLFCNLTNKGSEGNKLEKMYWFKDDVLLDSLKIEELEKDSLEFAREINRVGVRNGGIYSCVLEAKLKGVLGHNVSDDAMIRIATWLPKPGKNAKQNVHNVEQKSFKGDNVSFECAAKGFPLEIEWKIKKKNEDTVQACINGTANGRYKIQRRSAYDPYVLTISDVQYSDRGFYYCCLPSNCSDNVKDNCQRFVLRVKDPLGALWPAVGILVEAVLLFVIIFFAGRREKNKEKRFKRN</sequence>
<reference evidence="5 6" key="1">
    <citation type="submission" date="2022-05" db="EMBL/GenBank/DDBJ databases">
        <authorList>
            <consortium name="Genoscope - CEA"/>
            <person name="William W."/>
        </authorList>
    </citation>
    <scope>NUCLEOTIDE SEQUENCE [LARGE SCALE GENOMIC DNA]</scope>
</reference>
<dbReference type="SMART" id="SM00409">
    <property type="entry name" value="IG"/>
    <property type="match status" value="2"/>
</dbReference>
<dbReference type="PANTHER" id="PTHR45080:SF8">
    <property type="entry name" value="IG-LIKE DOMAIN-CONTAINING PROTEIN"/>
    <property type="match status" value="1"/>
</dbReference>
<feature type="domain" description="Ig-like" evidence="4">
    <location>
        <begin position="182"/>
        <end position="270"/>
    </location>
</feature>
<keyword evidence="1" id="KW-0732">Signal</keyword>
<evidence type="ECO:0000256" key="3">
    <source>
        <dbReference type="SAM" id="Phobius"/>
    </source>
</evidence>
<dbReference type="PANTHER" id="PTHR45080">
    <property type="entry name" value="CONTACTIN 5"/>
    <property type="match status" value="1"/>
</dbReference>
<feature type="domain" description="Ig-like" evidence="4">
    <location>
        <begin position="78"/>
        <end position="155"/>
    </location>
</feature>
<feature type="transmembrane region" description="Helical" evidence="3">
    <location>
        <begin position="297"/>
        <end position="318"/>
    </location>
</feature>
<dbReference type="InterPro" id="IPR003599">
    <property type="entry name" value="Ig_sub"/>
</dbReference>
<evidence type="ECO:0000259" key="4">
    <source>
        <dbReference type="PROSITE" id="PS50835"/>
    </source>
</evidence>
<keyword evidence="6" id="KW-1185">Reference proteome</keyword>
<dbReference type="AlphaFoldDB" id="A0AAU9VT40"/>
<dbReference type="InterPro" id="IPR013783">
    <property type="entry name" value="Ig-like_fold"/>
</dbReference>
<evidence type="ECO:0000256" key="1">
    <source>
        <dbReference type="ARBA" id="ARBA00022729"/>
    </source>
</evidence>
<protein>
    <recommendedName>
        <fullName evidence="4">Ig-like domain-containing protein</fullName>
    </recommendedName>
</protein>
<keyword evidence="2" id="KW-1015">Disulfide bond</keyword>
<dbReference type="EMBL" id="CALNXJ010000004">
    <property type="protein sequence ID" value="CAH3038591.1"/>
    <property type="molecule type" value="Genomic_DNA"/>
</dbReference>
<dbReference type="InterPro" id="IPR007110">
    <property type="entry name" value="Ig-like_dom"/>
</dbReference>
<keyword evidence="3" id="KW-0472">Membrane</keyword>
<dbReference type="Proteomes" id="UP001159428">
    <property type="component" value="Unassembled WGS sequence"/>
</dbReference>
<proteinExistence type="predicted"/>
<dbReference type="PROSITE" id="PS50835">
    <property type="entry name" value="IG_LIKE"/>
    <property type="match status" value="2"/>
</dbReference>
<gene>
    <name evidence="5" type="ORF">PMEA_00021788</name>
</gene>
<dbReference type="Pfam" id="PF07679">
    <property type="entry name" value="I-set"/>
    <property type="match status" value="1"/>
</dbReference>
<dbReference type="Gene3D" id="2.60.40.10">
    <property type="entry name" value="Immunoglobulins"/>
    <property type="match status" value="2"/>
</dbReference>
<keyword evidence="3" id="KW-1133">Transmembrane helix</keyword>
<keyword evidence="3" id="KW-0812">Transmembrane</keyword>
<comment type="caution">
    <text evidence="5">The sequence shown here is derived from an EMBL/GenBank/DDBJ whole genome shotgun (WGS) entry which is preliminary data.</text>
</comment>
<dbReference type="GO" id="GO:0005886">
    <property type="term" value="C:plasma membrane"/>
    <property type="evidence" value="ECO:0007669"/>
    <property type="project" value="TreeGrafter"/>
</dbReference>
<name>A0AAU9VT40_9CNID</name>
<evidence type="ECO:0000313" key="5">
    <source>
        <dbReference type="EMBL" id="CAH3038591.1"/>
    </source>
</evidence>
<dbReference type="InterPro" id="IPR036179">
    <property type="entry name" value="Ig-like_dom_sf"/>
</dbReference>
<dbReference type="InterPro" id="IPR050958">
    <property type="entry name" value="Cell_Adh-Cytoskel_Orgn"/>
</dbReference>
<dbReference type="InterPro" id="IPR013098">
    <property type="entry name" value="Ig_I-set"/>
</dbReference>